<dbReference type="SUPFAM" id="SSF54616">
    <property type="entry name" value="DNA-binding domain of Mlu1-box binding protein MBP1"/>
    <property type="match status" value="1"/>
</dbReference>
<dbReference type="Gene3D" id="2.170.270.10">
    <property type="entry name" value="SET domain"/>
    <property type="match status" value="1"/>
</dbReference>
<reference evidence="12 13" key="1">
    <citation type="submission" date="2015-10" db="EMBL/GenBank/DDBJ databases">
        <title>Genome analyses suggest a sexual origin of heterokaryosis in a supposedly ancient asexual fungus.</title>
        <authorList>
            <person name="Ropars J."/>
            <person name="Sedzielewska K."/>
            <person name="Noel J."/>
            <person name="Charron P."/>
            <person name="Farinelli L."/>
            <person name="Marton T."/>
            <person name="Kruger M."/>
            <person name="Pelin A."/>
            <person name="Brachmann A."/>
            <person name="Corradi N."/>
        </authorList>
    </citation>
    <scope>NUCLEOTIDE SEQUENCE [LARGE SCALE GENOMIC DNA]</scope>
    <source>
        <strain evidence="12 13">A4</strain>
    </source>
</reference>
<dbReference type="CDD" id="cd10524">
    <property type="entry name" value="SET_Suv4-20-like"/>
    <property type="match status" value="1"/>
</dbReference>
<dbReference type="PROSITE" id="PS50280">
    <property type="entry name" value="SET"/>
    <property type="match status" value="1"/>
</dbReference>
<feature type="compositionally biased region" description="Low complexity" evidence="9">
    <location>
        <begin position="591"/>
        <end position="604"/>
    </location>
</feature>
<dbReference type="Gene3D" id="1.10.10.1700">
    <property type="entry name" value="Histone-lysine N-methyltransferase"/>
    <property type="match status" value="1"/>
</dbReference>
<keyword evidence="4" id="KW-0489">Methyltransferase</keyword>
<dbReference type="InterPro" id="IPR041938">
    <property type="entry name" value="Hist-Lys_N-MTase_N"/>
</dbReference>
<dbReference type="InterPro" id="IPR046341">
    <property type="entry name" value="SET_dom_sf"/>
</dbReference>
<dbReference type="Gene3D" id="3.10.260.10">
    <property type="entry name" value="Transcription regulator HTH, APSES-type DNA-binding domain"/>
    <property type="match status" value="1"/>
</dbReference>
<dbReference type="GO" id="GO:0003677">
    <property type="term" value="F:DNA binding"/>
    <property type="evidence" value="ECO:0007669"/>
    <property type="project" value="InterPro"/>
</dbReference>
<organism evidence="12 13">
    <name type="scientific">Rhizophagus irregularis</name>
    <dbReference type="NCBI Taxonomy" id="588596"/>
    <lineage>
        <taxon>Eukaryota</taxon>
        <taxon>Fungi</taxon>
        <taxon>Fungi incertae sedis</taxon>
        <taxon>Mucoromycota</taxon>
        <taxon>Glomeromycotina</taxon>
        <taxon>Glomeromycetes</taxon>
        <taxon>Glomerales</taxon>
        <taxon>Glomeraceae</taxon>
        <taxon>Rhizophagus</taxon>
    </lineage>
</organism>
<proteinExistence type="predicted"/>
<keyword evidence="3" id="KW-0158">Chromosome</keyword>
<dbReference type="GO" id="GO:0005634">
    <property type="term" value="C:nucleus"/>
    <property type="evidence" value="ECO:0007669"/>
    <property type="project" value="UniProtKB-SubCell"/>
</dbReference>
<dbReference type="AlphaFoldDB" id="A0A2I1FYI0"/>
<dbReference type="Proteomes" id="UP000234323">
    <property type="component" value="Unassembled WGS sequence"/>
</dbReference>
<dbReference type="SUPFAM" id="SSF82199">
    <property type="entry name" value="SET domain"/>
    <property type="match status" value="1"/>
</dbReference>
<dbReference type="PROSITE" id="PS51299">
    <property type="entry name" value="HTH_APSES"/>
    <property type="match status" value="1"/>
</dbReference>
<feature type="region of interest" description="Disordered" evidence="9">
    <location>
        <begin position="417"/>
        <end position="487"/>
    </location>
</feature>
<accession>A0A2I1FYI0</accession>
<feature type="domain" description="HTH APSES-type" evidence="11">
    <location>
        <begin position="863"/>
        <end position="988"/>
    </location>
</feature>
<dbReference type="EMBL" id="LLXI01000062">
    <property type="protein sequence ID" value="PKY39431.1"/>
    <property type="molecule type" value="Genomic_DNA"/>
</dbReference>
<dbReference type="VEuPathDB" id="FungiDB:FUN_012607"/>
<feature type="region of interest" description="Disordered" evidence="9">
    <location>
        <begin position="591"/>
        <end position="613"/>
    </location>
</feature>
<dbReference type="VEuPathDB" id="FungiDB:RhiirFUN_014523"/>
<dbReference type="GO" id="GO:0005694">
    <property type="term" value="C:chromosome"/>
    <property type="evidence" value="ECO:0007669"/>
    <property type="project" value="UniProtKB-SubCell"/>
</dbReference>
<feature type="compositionally biased region" description="Low complexity" evidence="9">
    <location>
        <begin position="323"/>
        <end position="333"/>
    </location>
</feature>
<feature type="compositionally biased region" description="Polar residues" evidence="9">
    <location>
        <begin position="472"/>
        <end position="481"/>
    </location>
</feature>
<name>A0A2I1FYI0_9GLOM</name>
<dbReference type="InterPro" id="IPR039977">
    <property type="entry name" value="Suv4-20/Set9"/>
</dbReference>
<dbReference type="InterPro" id="IPR036887">
    <property type="entry name" value="HTH_APSES_sf"/>
</dbReference>
<evidence type="ECO:0000256" key="1">
    <source>
        <dbReference type="ARBA" id="ARBA00004123"/>
    </source>
</evidence>
<evidence type="ECO:0000259" key="11">
    <source>
        <dbReference type="PROSITE" id="PS51299"/>
    </source>
</evidence>
<keyword evidence="7" id="KW-0156">Chromatin regulator</keyword>
<dbReference type="PANTHER" id="PTHR12977:SF4">
    <property type="entry name" value="HISTONE-LYSINE N-METHYLTRANSFERASE KMT5B"/>
    <property type="match status" value="1"/>
</dbReference>
<evidence type="ECO:0000256" key="7">
    <source>
        <dbReference type="ARBA" id="ARBA00022853"/>
    </source>
</evidence>
<feature type="region of interest" description="Disordered" evidence="9">
    <location>
        <begin position="987"/>
        <end position="1019"/>
    </location>
</feature>
<dbReference type="Pfam" id="PF00856">
    <property type="entry name" value="SET"/>
    <property type="match status" value="1"/>
</dbReference>
<keyword evidence="5" id="KW-0808">Transferase</keyword>
<evidence type="ECO:0000256" key="5">
    <source>
        <dbReference type="ARBA" id="ARBA00022679"/>
    </source>
</evidence>
<evidence type="ECO:0008006" key="14">
    <source>
        <dbReference type="Google" id="ProtNLM"/>
    </source>
</evidence>
<keyword evidence="6" id="KW-0949">S-adenosyl-L-methionine</keyword>
<evidence type="ECO:0000313" key="13">
    <source>
        <dbReference type="Proteomes" id="UP000234323"/>
    </source>
</evidence>
<evidence type="ECO:0000256" key="6">
    <source>
        <dbReference type="ARBA" id="ARBA00022691"/>
    </source>
</evidence>
<protein>
    <recommendedName>
        <fullName evidence="14">SET domain-containing protein</fullName>
    </recommendedName>
</protein>
<gene>
    <name evidence="12" type="ORF">RhiirA4_452616</name>
</gene>
<dbReference type="InterPro" id="IPR003163">
    <property type="entry name" value="Tscrpt_reg_HTH_APSES-type"/>
</dbReference>
<dbReference type="VEuPathDB" id="FungiDB:RhiirA1_463258"/>
<feature type="compositionally biased region" description="Basic and acidic residues" evidence="9">
    <location>
        <begin position="769"/>
        <end position="785"/>
    </location>
</feature>
<comment type="caution">
    <text evidence="12">The sequence shown here is derived from an EMBL/GenBank/DDBJ whole genome shotgun (WGS) entry which is preliminary data.</text>
</comment>
<dbReference type="GO" id="GO:0042799">
    <property type="term" value="F:histone H4K20 methyltransferase activity"/>
    <property type="evidence" value="ECO:0007669"/>
    <property type="project" value="TreeGrafter"/>
</dbReference>
<dbReference type="InterPro" id="IPR001214">
    <property type="entry name" value="SET_dom"/>
</dbReference>
<evidence type="ECO:0000256" key="8">
    <source>
        <dbReference type="ARBA" id="ARBA00023242"/>
    </source>
</evidence>
<feature type="domain" description="SET" evidence="10">
    <location>
        <begin position="96"/>
        <end position="234"/>
    </location>
</feature>
<feature type="region of interest" description="Disordered" evidence="9">
    <location>
        <begin position="765"/>
        <end position="785"/>
    </location>
</feature>
<evidence type="ECO:0000256" key="2">
    <source>
        <dbReference type="ARBA" id="ARBA00004286"/>
    </source>
</evidence>
<evidence type="ECO:0000256" key="4">
    <source>
        <dbReference type="ARBA" id="ARBA00022603"/>
    </source>
</evidence>
<feature type="region of interest" description="Disordered" evidence="9">
    <location>
        <begin position="319"/>
        <end position="340"/>
    </location>
</feature>
<evidence type="ECO:0000259" key="10">
    <source>
        <dbReference type="PROSITE" id="PS50280"/>
    </source>
</evidence>
<evidence type="ECO:0000256" key="3">
    <source>
        <dbReference type="ARBA" id="ARBA00022454"/>
    </source>
</evidence>
<dbReference type="PANTHER" id="PTHR12977">
    <property type="entry name" value="SUPPRESSOR OF VARIEGATION 4-20-RELATED"/>
    <property type="match status" value="1"/>
</dbReference>
<comment type="subcellular location">
    <subcellularLocation>
        <location evidence="2">Chromosome</location>
    </subcellularLocation>
    <subcellularLocation>
        <location evidence="1">Nucleus</location>
    </subcellularLocation>
</comment>
<keyword evidence="8" id="KW-0539">Nucleus</keyword>
<feature type="compositionally biased region" description="Low complexity" evidence="9">
    <location>
        <begin position="987"/>
        <end position="996"/>
    </location>
</feature>
<evidence type="ECO:0000256" key="9">
    <source>
        <dbReference type="SAM" id="MobiDB-lite"/>
    </source>
</evidence>
<evidence type="ECO:0000313" key="12">
    <source>
        <dbReference type="EMBL" id="PKY39431.1"/>
    </source>
</evidence>
<feature type="compositionally biased region" description="Polar residues" evidence="9">
    <location>
        <begin position="417"/>
        <end position="465"/>
    </location>
</feature>
<sequence length="1019" mass="114659">MPQQFDDVLTELLIDKINLWFKTFKLNPSYVETKVSREVLVEHIQRHVIQPNKITNAAKELLKVPSVIEAAGVTAENEREFISHANRYFEMYLPNAGCEIAETPRYSGSDKREACIIATKKWQVGDEIKYCTGVLVPITSEEERALEGGRDFSIMWSTRKDCMCLLLGPARFVNVSNSGFLTDCYFNIDQYEILIAQTHDCNPNTHFIATGQNTISFKLLRDVAVGEELTAHYGENYFGQGNEECLCVTCEQKQTGGFKKVRDEAEEEAYEGLRPFVYNDGRLVRRSMRRNKAIQFNNTTKSKSKPVPVRVNKNMDDDSVAENSSIDINSDISPADDHTTSTQIQMDLDERTTSVRTQPTINTNVSGRITSTNRTENKNCLPVNSASISVRQRKFLEPMSFKALFSTTRVRPNASFTAINSSSGNSGRLFQDIGTGNQESRANVPQENCNNNYQSLRTNTSNTVTQDERNDNSPSGSTLQRPNRDSGMLMHTTITNSRANQEINSTGLSIQSNVASEQSSRTASTVVPHVSRGINSISVSKFPQSTTDDRSVSAKHINSRNTSNYNSHSIINRRESEPVYATRTIERVPNVSPMSVSRRSSVSNQTSNTGFSRQHLDSLNQKGLPDIGEMSGLVASRPWTGVELTANPVIQITWGIETQIIVPGNNQWQRQFPSAYKGRGNRSRATNSNTSRMSISYLCSNDLPGQNDSNQKLSASFFNDKPNIKRVCRVCREKFAPLQVDMNAHKCPRCSRHFSLYNLEWPLRKQPRQPKEKGKAKETRNRNEMINRRDKKATAMAPIISTTNNKGKTRQMSVPVTYIGDKKEHNERMQAIIFAESNEEWLPIPEIDKEKYAVGEEQPTAGKAFSISMKRKRNEKFTTGEVWYKPFLRWSASTGYVHLNSIWRYVEFHTSPDNNKLRMVKKKVSKTSPSGFEEHGSFSAASLQGGYATYQGDWVPYEDALKIAEELGVPELLQKFILPPDGNIAATSSSLGTATSSKRKYEEVDAEDSDTEPSHKKRT</sequence>
<keyword evidence="13" id="KW-1185">Reference proteome</keyword>
<dbReference type="GO" id="GO:0032259">
    <property type="term" value="P:methylation"/>
    <property type="evidence" value="ECO:0007669"/>
    <property type="project" value="UniProtKB-KW"/>
</dbReference>